<name>S8ELZ3_FOMSC</name>
<feature type="region of interest" description="Disordered" evidence="1">
    <location>
        <begin position="321"/>
        <end position="423"/>
    </location>
</feature>
<feature type="compositionally biased region" description="Low complexity" evidence="1">
    <location>
        <begin position="362"/>
        <end position="377"/>
    </location>
</feature>
<accession>S8ELZ3</accession>
<evidence type="ECO:0000256" key="1">
    <source>
        <dbReference type="SAM" id="MobiDB-lite"/>
    </source>
</evidence>
<gene>
    <name evidence="2" type="ORF">FOMPIDRAFT_1157485</name>
</gene>
<dbReference type="Proteomes" id="UP000015241">
    <property type="component" value="Unassembled WGS sequence"/>
</dbReference>
<evidence type="ECO:0000313" key="3">
    <source>
        <dbReference type="Proteomes" id="UP000015241"/>
    </source>
</evidence>
<organism evidence="2 3">
    <name type="scientific">Fomitopsis schrenkii</name>
    <name type="common">Brown rot fungus</name>
    <dbReference type="NCBI Taxonomy" id="2126942"/>
    <lineage>
        <taxon>Eukaryota</taxon>
        <taxon>Fungi</taxon>
        <taxon>Dikarya</taxon>
        <taxon>Basidiomycota</taxon>
        <taxon>Agaricomycotina</taxon>
        <taxon>Agaricomycetes</taxon>
        <taxon>Polyporales</taxon>
        <taxon>Fomitopsis</taxon>
    </lineage>
</organism>
<sequence>MPRESLNNKDNIYHQLFEDPYGPYLENEVLTEACKDSGGTLLPLTDFMMECGDKCIGLTQSETTQFEYKANEDRITRYGVRFRGVLTIDKLDWVQHPARKCINKAIHLRHVALHLEKRGDMGTRTLNTPTLEKVYQSASSGRRIKIIIQCNKLLPALYLKYGAFTASTPTSSLTHSQYLGRYRALSILEKILAIDKHNRSIRGEPERPREQRTPHWFAEMYKTHLANKLEARKRRIVWTSDDSDIAEGTEGEMRYGREHVLRHVPSTETLSLLATHADWILYEQQQRISRTRFLDMDVWAEWVRTARRVRIDARKGGVRWGCLDEAEPDGPYGHEDEDIEMAEPAPARPRARKKAKPKKQTRPTASGSSSRTGTSAAQPLFLPESDEDPAQGNVYDPDFSPPSSAPASDWDSDESLPSRTASPVDPEIVSLIPVALYYPPMLPDASFIWRCPVDDCDYDLRLLELTDAHYDCLVAEDIEAFKRGGWRLSERWVQAAFMRLVSEHYRDHLDRLGILMWKERKQTKVAWKNPKAHPPSVKRTRRLPIVRPNSDEDIKAEQEE</sequence>
<evidence type="ECO:0000313" key="2">
    <source>
        <dbReference type="EMBL" id="EPT04349.1"/>
    </source>
</evidence>
<proteinExistence type="predicted"/>
<dbReference type="EMBL" id="KE504127">
    <property type="protein sequence ID" value="EPT04349.1"/>
    <property type="molecule type" value="Genomic_DNA"/>
</dbReference>
<dbReference type="InParanoid" id="S8ELZ3"/>
<dbReference type="eggNOG" id="ENOG502SQKU">
    <property type="taxonomic scope" value="Eukaryota"/>
</dbReference>
<feature type="compositionally biased region" description="Basic and acidic residues" evidence="1">
    <location>
        <begin position="549"/>
        <end position="560"/>
    </location>
</feature>
<protein>
    <submittedName>
        <fullName evidence="2">Uncharacterized protein</fullName>
    </submittedName>
</protein>
<dbReference type="AlphaFoldDB" id="S8ELZ3"/>
<dbReference type="HOGENOM" id="CLU_032664_0_0_1"/>
<feature type="compositionally biased region" description="Basic residues" evidence="1">
    <location>
        <begin position="349"/>
        <end position="361"/>
    </location>
</feature>
<feature type="region of interest" description="Disordered" evidence="1">
    <location>
        <begin position="528"/>
        <end position="560"/>
    </location>
</feature>
<dbReference type="OrthoDB" id="3226250at2759"/>
<keyword evidence="3" id="KW-1185">Reference proteome</keyword>
<reference evidence="2 3" key="1">
    <citation type="journal article" date="2012" name="Science">
        <title>The Paleozoic origin of enzymatic lignin decomposition reconstructed from 31 fungal genomes.</title>
        <authorList>
            <person name="Floudas D."/>
            <person name="Binder M."/>
            <person name="Riley R."/>
            <person name="Barry K."/>
            <person name="Blanchette R.A."/>
            <person name="Henrissat B."/>
            <person name="Martinez A.T."/>
            <person name="Otillar R."/>
            <person name="Spatafora J.W."/>
            <person name="Yadav J.S."/>
            <person name="Aerts A."/>
            <person name="Benoit I."/>
            <person name="Boyd A."/>
            <person name="Carlson A."/>
            <person name="Copeland A."/>
            <person name="Coutinho P.M."/>
            <person name="de Vries R.P."/>
            <person name="Ferreira P."/>
            <person name="Findley K."/>
            <person name="Foster B."/>
            <person name="Gaskell J."/>
            <person name="Glotzer D."/>
            <person name="Gorecki P."/>
            <person name="Heitman J."/>
            <person name="Hesse C."/>
            <person name="Hori C."/>
            <person name="Igarashi K."/>
            <person name="Jurgens J.A."/>
            <person name="Kallen N."/>
            <person name="Kersten P."/>
            <person name="Kohler A."/>
            <person name="Kuees U."/>
            <person name="Kumar T.K.A."/>
            <person name="Kuo A."/>
            <person name="LaButti K."/>
            <person name="Larrondo L.F."/>
            <person name="Lindquist E."/>
            <person name="Ling A."/>
            <person name="Lombard V."/>
            <person name="Lucas S."/>
            <person name="Lundell T."/>
            <person name="Martin R."/>
            <person name="McLaughlin D.J."/>
            <person name="Morgenstern I."/>
            <person name="Morin E."/>
            <person name="Murat C."/>
            <person name="Nagy L.G."/>
            <person name="Nolan M."/>
            <person name="Ohm R.A."/>
            <person name="Patyshakuliyeva A."/>
            <person name="Rokas A."/>
            <person name="Ruiz-Duenas F.J."/>
            <person name="Sabat G."/>
            <person name="Salamov A."/>
            <person name="Samejima M."/>
            <person name="Schmutz J."/>
            <person name="Slot J.C."/>
            <person name="St John F."/>
            <person name="Stenlid J."/>
            <person name="Sun H."/>
            <person name="Sun S."/>
            <person name="Syed K."/>
            <person name="Tsang A."/>
            <person name="Wiebenga A."/>
            <person name="Young D."/>
            <person name="Pisabarro A."/>
            <person name="Eastwood D.C."/>
            <person name="Martin F."/>
            <person name="Cullen D."/>
            <person name="Grigoriev I.V."/>
            <person name="Hibbett D.S."/>
        </authorList>
    </citation>
    <scope>NUCLEOTIDE SEQUENCE</scope>
    <source>
        <strain evidence="3">FP-58527</strain>
    </source>
</reference>